<dbReference type="CDD" id="cd10434">
    <property type="entry name" value="GIY-YIG_UvrC_Cho"/>
    <property type="match status" value="1"/>
</dbReference>
<evidence type="ECO:0000259" key="9">
    <source>
        <dbReference type="PROSITE" id="PS50164"/>
    </source>
</evidence>
<dbReference type="InterPro" id="IPR038476">
    <property type="entry name" value="UvrC_RNase_H_dom_sf"/>
</dbReference>
<evidence type="ECO:0000256" key="7">
    <source>
        <dbReference type="HAMAP-Rule" id="MF_00203"/>
    </source>
</evidence>
<dbReference type="GO" id="GO:0005737">
    <property type="term" value="C:cytoplasm"/>
    <property type="evidence" value="ECO:0007669"/>
    <property type="project" value="UniProtKB-SubCell"/>
</dbReference>
<feature type="domain" description="UvrC family homology region profile" evidence="10">
    <location>
        <begin position="247"/>
        <end position="466"/>
    </location>
</feature>
<dbReference type="PROSITE" id="PS50151">
    <property type="entry name" value="UVR"/>
    <property type="match status" value="1"/>
</dbReference>
<evidence type="ECO:0000256" key="6">
    <source>
        <dbReference type="ARBA" id="ARBA00023236"/>
    </source>
</evidence>
<dbReference type="InterPro" id="IPR035901">
    <property type="entry name" value="GIY-YIG_endonuc_sf"/>
</dbReference>
<dbReference type="InterPro" id="IPR000305">
    <property type="entry name" value="GIY-YIG_endonuc"/>
</dbReference>
<keyword evidence="1 7" id="KW-0963">Cytoplasm</keyword>
<evidence type="ECO:0000259" key="10">
    <source>
        <dbReference type="PROSITE" id="PS50165"/>
    </source>
</evidence>
<name>A0A139Q0T9_STROR</name>
<accession>A0A139Q0T9</accession>
<dbReference type="Pfam" id="PF22920">
    <property type="entry name" value="UvrC_RNaseH"/>
    <property type="match status" value="1"/>
</dbReference>
<dbReference type="PROSITE" id="PS50165">
    <property type="entry name" value="UVRC"/>
    <property type="match status" value="1"/>
</dbReference>
<dbReference type="GO" id="GO:0003677">
    <property type="term" value="F:DNA binding"/>
    <property type="evidence" value="ECO:0007669"/>
    <property type="project" value="UniProtKB-UniRule"/>
</dbReference>
<proteinExistence type="inferred from homology"/>
<dbReference type="Gene3D" id="4.10.860.10">
    <property type="entry name" value="UVR domain"/>
    <property type="match status" value="1"/>
</dbReference>
<dbReference type="Gene3D" id="3.30.420.340">
    <property type="entry name" value="UvrC, RNAse H endonuclease domain"/>
    <property type="match status" value="1"/>
</dbReference>
<dbReference type="Gene3D" id="1.10.150.20">
    <property type="entry name" value="5' to 3' exonuclease, C-terminal subdomain"/>
    <property type="match status" value="1"/>
</dbReference>
<feature type="domain" description="GIY-YIG" evidence="9">
    <location>
        <begin position="14"/>
        <end position="91"/>
    </location>
</feature>
<evidence type="ECO:0000256" key="1">
    <source>
        <dbReference type="ARBA" id="ARBA00022490"/>
    </source>
</evidence>
<feature type="domain" description="UVR" evidence="8">
    <location>
        <begin position="196"/>
        <end position="231"/>
    </location>
</feature>
<dbReference type="FunFam" id="1.10.150.20:FF:000005">
    <property type="entry name" value="UvrABC system protein C"/>
    <property type="match status" value="1"/>
</dbReference>
<keyword evidence="4 7" id="KW-0267">Excision nuclease</keyword>
<dbReference type="FunFam" id="3.30.420.340:FF:000002">
    <property type="entry name" value="UvrABC system protein C"/>
    <property type="match status" value="1"/>
</dbReference>
<evidence type="ECO:0000256" key="3">
    <source>
        <dbReference type="ARBA" id="ARBA00022769"/>
    </source>
</evidence>
<dbReference type="GO" id="GO:0006289">
    <property type="term" value="P:nucleotide-excision repair"/>
    <property type="evidence" value="ECO:0007669"/>
    <property type="project" value="UniProtKB-UniRule"/>
</dbReference>
<dbReference type="PROSITE" id="PS50164">
    <property type="entry name" value="GIY_YIG"/>
    <property type="match status" value="1"/>
</dbReference>
<dbReference type="Pfam" id="PF14520">
    <property type="entry name" value="HHH_5"/>
    <property type="match status" value="1"/>
</dbReference>
<keyword evidence="5 7" id="KW-0234">DNA repair</keyword>
<dbReference type="PATRIC" id="fig|1303.82.peg.292"/>
<dbReference type="InterPro" id="IPR001943">
    <property type="entry name" value="UVR_dom"/>
</dbReference>
<evidence type="ECO:0000313" key="11">
    <source>
        <dbReference type="EMBL" id="KXT96129.1"/>
    </source>
</evidence>
<dbReference type="SUPFAM" id="SSF46600">
    <property type="entry name" value="C-terminal UvrC-binding domain of UvrB"/>
    <property type="match status" value="1"/>
</dbReference>
<dbReference type="FunFam" id="4.10.860.10:FF:000007">
    <property type="entry name" value="UvrABC system protein C"/>
    <property type="match status" value="1"/>
</dbReference>
<dbReference type="Pfam" id="PF01541">
    <property type="entry name" value="GIY-YIG"/>
    <property type="match status" value="1"/>
</dbReference>
<comment type="similarity">
    <text evidence="7">Belongs to the UvrC family.</text>
</comment>
<comment type="function">
    <text evidence="7">The UvrABC repair system catalyzes the recognition and processing of DNA lesions. UvrC both incises the 5' and 3' sides of the lesion. The N-terminal half is responsible for the 3' incision and the C-terminal half is responsible for the 5' incision.</text>
</comment>
<keyword evidence="2 7" id="KW-0227">DNA damage</keyword>
<dbReference type="PANTHER" id="PTHR30562:SF1">
    <property type="entry name" value="UVRABC SYSTEM PROTEIN C"/>
    <property type="match status" value="1"/>
</dbReference>
<dbReference type="InterPro" id="IPR036876">
    <property type="entry name" value="UVR_dom_sf"/>
</dbReference>
<dbReference type="GO" id="GO:0009432">
    <property type="term" value="P:SOS response"/>
    <property type="evidence" value="ECO:0007669"/>
    <property type="project" value="UniProtKB-UniRule"/>
</dbReference>
<evidence type="ECO:0000256" key="5">
    <source>
        <dbReference type="ARBA" id="ARBA00023204"/>
    </source>
</evidence>
<evidence type="ECO:0000256" key="4">
    <source>
        <dbReference type="ARBA" id="ARBA00022881"/>
    </source>
</evidence>
<dbReference type="GO" id="GO:0009381">
    <property type="term" value="F:excinuclease ABC activity"/>
    <property type="evidence" value="ECO:0007669"/>
    <property type="project" value="UniProtKB-UniRule"/>
</dbReference>
<organism evidence="11 12">
    <name type="scientific">Streptococcus oralis</name>
    <dbReference type="NCBI Taxonomy" id="1303"/>
    <lineage>
        <taxon>Bacteria</taxon>
        <taxon>Bacillati</taxon>
        <taxon>Bacillota</taxon>
        <taxon>Bacilli</taxon>
        <taxon>Lactobacillales</taxon>
        <taxon>Streptococcaceae</taxon>
        <taxon>Streptococcus</taxon>
    </lineage>
</organism>
<dbReference type="RefSeq" id="WP_061426908.1">
    <property type="nucleotide sequence ID" value="NZ_KQ970235.1"/>
</dbReference>
<dbReference type="Pfam" id="PF08459">
    <property type="entry name" value="UvrC_RNaseH_dom"/>
    <property type="match status" value="1"/>
</dbReference>
<comment type="subcellular location">
    <subcellularLocation>
        <location evidence="7">Cytoplasm</location>
    </subcellularLocation>
</comment>
<dbReference type="InterPro" id="IPR010994">
    <property type="entry name" value="RuvA_2-like"/>
</dbReference>
<dbReference type="Pfam" id="PF02151">
    <property type="entry name" value="UVR"/>
    <property type="match status" value="1"/>
</dbReference>
<dbReference type="FunFam" id="3.40.1440.10:FF:000001">
    <property type="entry name" value="UvrABC system protein C"/>
    <property type="match status" value="1"/>
</dbReference>
<dbReference type="InterPro" id="IPR047296">
    <property type="entry name" value="GIY-YIG_UvrC_Cho"/>
</dbReference>
<dbReference type="PANTHER" id="PTHR30562">
    <property type="entry name" value="UVRC/OXIDOREDUCTASE"/>
    <property type="match status" value="1"/>
</dbReference>
<evidence type="ECO:0000256" key="2">
    <source>
        <dbReference type="ARBA" id="ARBA00022763"/>
    </source>
</evidence>
<dbReference type="InterPro" id="IPR001162">
    <property type="entry name" value="UvrC_RNase_H_dom"/>
</dbReference>
<sequence length="615" mass="70756">MNNLIKSKLELLPISPGCYIHKDKNGTIIYVGKAKNLRNRVRSYFRGSHDTKTEALVSEIVDFEFIVTESNIEALLLEINLIKENKPKYNIMLKDDKSYPFIKITNERYPRLIITRQVKKDGGLYFGPYPDVGAANEIKRLLDRIFPFRKCTNPPSKVCFYYHIGQCMAHTICKKDEAYFKSMAQEVSDFLKGQDDKIIDDLKCKMAKAAQTMEFERAAEYRDLIQAIGTLRTKQRVMAKDLQNRDVFGYYVDKGWMCVQVFFVRQGKLIERDVNLFPYYNDPDEDFLTYVGQFYQEKSHLVPNEVLIPQDIDEEAVKALVDTKILKPQRGEKKQLVNLAIKNARVSLEQKFNLLEKSVEKTQGAIENLGRLLQIPTPVRIESFDNSNIMGTSPVSAMVVFVNGKPSKKDYRKYKIKTVVGPDDYASMREVIRRRYGRVQRDGLTPPDLIVIDGGQGQVNIAKQVIQEELGLDIPIAGLQKNDKHQTHELLFGDPLEVVELSRNSQEFFLLQRIQDEVHRFAITFHRQLRSKNSFSSQLDGIEGLGPKRKQNLMKHFKSLTKIKEASVDEIVEVGVPRAVAEDVKRKLNPQEEVELAQVAEERVDYQTKGDYDEP</sequence>
<evidence type="ECO:0000313" key="12">
    <source>
        <dbReference type="Proteomes" id="UP000072363"/>
    </source>
</evidence>
<dbReference type="InterPro" id="IPR004791">
    <property type="entry name" value="UvrC"/>
</dbReference>
<protein>
    <recommendedName>
        <fullName evidence="7">UvrABC system protein C</fullName>
        <shortName evidence="7">Protein UvrC</shortName>
    </recommendedName>
    <alternativeName>
        <fullName evidence="7">Excinuclease ABC subunit C</fullName>
    </alternativeName>
</protein>
<dbReference type="Proteomes" id="UP000072363">
    <property type="component" value="Unassembled WGS sequence"/>
</dbReference>
<keyword evidence="3 7" id="KW-0228">DNA excision</keyword>
<keyword evidence="6 7" id="KW-0742">SOS response</keyword>
<dbReference type="AlphaFoldDB" id="A0A139Q0T9"/>
<dbReference type="SUPFAM" id="SSF47781">
    <property type="entry name" value="RuvA domain 2-like"/>
    <property type="match status" value="1"/>
</dbReference>
<evidence type="ECO:0000259" key="8">
    <source>
        <dbReference type="PROSITE" id="PS50151"/>
    </source>
</evidence>
<dbReference type="SMART" id="SM00465">
    <property type="entry name" value="GIYc"/>
    <property type="match status" value="1"/>
</dbReference>
<dbReference type="Gene3D" id="3.40.1440.10">
    <property type="entry name" value="GIY-YIG endonuclease"/>
    <property type="match status" value="1"/>
</dbReference>
<dbReference type="SUPFAM" id="SSF82771">
    <property type="entry name" value="GIY-YIG endonuclease"/>
    <property type="match status" value="1"/>
</dbReference>
<dbReference type="NCBIfam" id="TIGR00194">
    <property type="entry name" value="uvrC"/>
    <property type="match status" value="1"/>
</dbReference>
<dbReference type="InterPro" id="IPR050066">
    <property type="entry name" value="UvrABC_protein_C"/>
</dbReference>
<reference evidence="11 12" key="1">
    <citation type="submission" date="2016-01" db="EMBL/GenBank/DDBJ databases">
        <title>Highly variable Streptococcus oralis are common among viridans streptococci isolated from primates.</title>
        <authorList>
            <person name="Denapaite D."/>
            <person name="Rieger M."/>
            <person name="Koendgen S."/>
            <person name="Brueckner R."/>
            <person name="Ochigava I."/>
            <person name="Kappeler P."/>
            <person name="Maetz-Rensing K."/>
            <person name="Leendertz F."/>
            <person name="Hakenbeck R."/>
        </authorList>
    </citation>
    <scope>NUCLEOTIDE SEQUENCE [LARGE SCALE GENOMIC DNA]</scope>
    <source>
        <strain evidence="11 12">DD27</strain>
    </source>
</reference>
<dbReference type="EMBL" id="LQNZ01000019">
    <property type="protein sequence ID" value="KXT96129.1"/>
    <property type="molecule type" value="Genomic_DNA"/>
</dbReference>
<dbReference type="GO" id="GO:0009380">
    <property type="term" value="C:excinuclease repair complex"/>
    <property type="evidence" value="ECO:0007669"/>
    <property type="project" value="InterPro"/>
</dbReference>
<comment type="subunit">
    <text evidence="7">Interacts with UvrB in an incision complex.</text>
</comment>
<dbReference type="HAMAP" id="MF_00203">
    <property type="entry name" value="UvrC"/>
    <property type="match status" value="1"/>
</dbReference>
<comment type="caution">
    <text evidence="11">The sequence shown here is derived from an EMBL/GenBank/DDBJ whole genome shotgun (WGS) entry which is preliminary data.</text>
</comment>
<gene>
    <name evidence="7" type="primary">uvrC</name>
    <name evidence="11" type="ORF">SORDD27_00277</name>
</gene>